<evidence type="ECO:0000256" key="7">
    <source>
        <dbReference type="ARBA" id="ARBA00023237"/>
    </source>
</evidence>
<evidence type="ECO:0000313" key="11">
    <source>
        <dbReference type="EMBL" id="SHH87793.1"/>
    </source>
</evidence>
<dbReference type="PROSITE" id="PS52016">
    <property type="entry name" value="TONB_DEPENDENT_REC_3"/>
    <property type="match status" value="1"/>
</dbReference>
<dbReference type="Proteomes" id="UP000184212">
    <property type="component" value="Unassembled WGS sequence"/>
</dbReference>
<dbReference type="Gene3D" id="2.40.170.20">
    <property type="entry name" value="TonB-dependent receptor, beta-barrel domain"/>
    <property type="match status" value="1"/>
</dbReference>
<dbReference type="Gene3D" id="2.170.130.10">
    <property type="entry name" value="TonB-dependent receptor, plug domain"/>
    <property type="match status" value="1"/>
</dbReference>
<dbReference type="InterPro" id="IPR037066">
    <property type="entry name" value="Plug_dom_sf"/>
</dbReference>
<dbReference type="Pfam" id="PF07715">
    <property type="entry name" value="Plug"/>
    <property type="match status" value="1"/>
</dbReference>
<keyword evidence="11" id="KW-0675">Receptor</keyword>
<comment type="subcellular location">
    <subcellularLocation>
        <location evidence="1 8">Cell outer membrane</location>
        <topology evidence="1 8">Multi-pass membrane protein</topology>
    </subcellularLocation>
</comment>
<dbReference type="InterPro" id="IPR036942">
    <property type="entry name" value="Beta-barrel_TonB_sf"/>
</dbReference>
<dbReference type="RefSeq" id="WP_073141630.1">
    <property type="nucleotide sequence ID" value="NZ_FQWQ01000005.1"/>
</dbReference>
<keyword evidence="4 8" id="KW-0812">Transmembrane</keyword>
<dbReference type="OrthoDB" id="9775095at2"/>
<evidence type="ECO:0000256" key="1">
    <source>
        <dbReference type="ARBA" id="ARBA00004571"/>
    </source>
</evidence>
<keyword evidence="3 8" id="KW-1134">Transmembrane beta strand</keyword>
<dbReference type="PANTHER" id="PTHR30069">
    <property type="entry name" value="TONB-DEPENDENT OUTER MEMBRANE RECEPTOR"/>
    <property type="match status" value="1"/>
</dbReference>
<dbReference type="GO" id="GO:0015344">
    <property type="term" value="F:siderophore uptake transmembrane transporter activity"/>
    <property type="evidence" value="ECO:0007669"/>
    <property type="project" value="TreeGrafter"/>
</dbReference>
<dbReference type="EMBL" id="FQWQ01000005">
    <property type="protein sequence ID" value="SHH87793.1"/>
    <property type="molecule type" value="Genomic_DNA"/>
</dbReference>
<dbReference type="InterPro" id="IPR012910">
    <property type="entry name" value="Plug_dom"/>
</dbReference>
<sequence length="662" mass="73862">MLKKYRYAWLAGFLLSSLTAFSQDLDSLLNLNAFTAESDLQKILNKNVAVSSKNGLTTRETPGIITVISAEEIQNSGARDMIDVLRLVPGFDVQQDLQFVMGIGLRGSWANEGKVLVMMDGQPFNELLYQTVAIGNRFPVDAVERIEIIRGPGSAIYGGSAEYGVINIITKAADSLNGVAVYGTGGFHADAVGRTNGGVMASRKTDTFSWDFNAFKGKGIVSDQRQHQDLIQDYGVQDLSKVTRADPMNLNLGLKYKSLSFRTMYDQFETSDPSTFVSNKNFFTDLRYAWKASSKLLITPQLKYYNQVPWTYGNRDTEEKSFNVRATRALAQVDAIYDFSRKASVTFGGVYFQDEGKDLLNGGLFQGNQTLKLNNVAFFAQGLFKHRLANATLGFRYEKNNRYGAAFVPRIALTKKIENFHFKVLFSQAFRAPSLQNINIALNGQVKPEKSNVFEVELGYQFTPEMLLSVNAFNITTKNVLVYGSQGSDEDGTFEEWYENSKKSGSRGLEAVYSIRKKAWYANLTYSYSTALKDNTVATYNVPGQSQYVGFSKNKITLNTNFYLTPKLSFNPTFIYASKRYAYTMLDADGNPALSTLDPYVLVNAFLNYRNVLPGFNLGAGAYDIANVRPAIPEAYNGGYAPISGRSREYVVKISYQINFKK</sequence>
<dbReference type="SUPFAM" id="SSF56935">
    <property type="entry name" value="Porins"/>
    <property type="match status" value="1"/>
</dbReference>
<accession>A0A1M5WL57</accession>
<evidence type="ECO:0000256" key="6">
    <source>
        <dbReference type="ARBA" id="ARBA00023136"/>
    </source>
</evidence>
<organism evidence="11 12">
    <name type="scientific">Chryseolinea serpens</name>
    <dbReference type="NCBI Taxonomy" id="947013"/>
    <lineage>
        <taxon>Bacteria</taxon>
        <taxon>Pseudomonadati</taxon>
        <taxon>Bacteroidota</taxon>
        <taxon>Cytophagia</taxon>
        <taxon>Cytophagales</taxon>
        <taxon>Fulvivirgaceae</taxon>
        <taxon>Chryseolinea</taxon>
    </lineage>
</organism>
<proteinExistence type="inferred from homology"/>
<dbReference type="InterPro" id="IPR039426">
    <property type="entry name" value="TonB-dep_rcpt-like"/>
</dbReference>
<reference evidence="11 12" key="1">
    <citation type="submission" date="2016-11" db="EMBL/GenBank/DDBJ databases">
        <authorList>
            <person name="Jaros S."/>
            <person name="Januszkiewicz K."/>
            <person name="Wedrychowicz H."/>
        </authorList>
    </citation>
    <scope>NUCLEOTIDE SEQUENCE [LARGE SCALE GENOMIC DNA]</scope>
    <source>
        <strain evidence="11 12">DSM 24574</strain>
    </source>
</reference>
<keyword evidence="12" id="KW-1185">Reference proteome</keyword>
<evidence type="ECO:0000256" key="4">
    <source>
        <dbReference type="ARBA" id="ARBA00022692"/>
    </source>
</evidence>
<keyword evidence="5 9" id="KW-0732">Signal</keyword>
<dbReference type="PANTHER" id="PTHR30069:SF29">
    <property type="entry name" value="HEMOGLOBIN AND HEMOGLOBIN-HAPTOGLOBIN-BINDING PROTEIN 1-RELATED"/>
    <property type="match status" value="1"/>
</dbReference>
<feature type="domain" description="TonB-dependent receptor plug" evidence="10">
    <location>
        <begin position="58"/>
        <end position="165"/>
    </location>
</feature>
<dbReference type="AlphaFoldDB" id="A0A1M5WL57"/>
<keyword evidence="6 8" id="KW-0472">Membrane</keyword>
<dbReference type="GO" id="GO:0009279">
    <property type="term" value="C:cell outer membrane"/>
    <property type="evidence" value="ECO:0007669"/>
    <property type="project" value="UniProtKB-SubCell"/>
</dbReference>
<name>A0A1M5WL57_9BACT</name>
<evidence type="ECO:0000256" key="9">
    <source>
        <dbReference type="SAM" id="SignalP"/>
    </source>
</evidence>
<feature type="chain" id="PRO_5012477526" evidence="9">
    <location>
        <begin position="23"/>
        <end position="662"/>
    </location>
</feature>
<evidence type="ECO:0000313" key="12">
    <source>
        <dbReference type="Proteomes" id="UP000184212"/>
    </source>
</evidence>
<comment type="similarity">
    <text evidence="8">Belongs to the TonB-dependent receptor family.</text>
</comment>
<evidence type="ECO:0000259" key="10">
    <source>
        <dbReference type="Pfam" id="PF07715"/>
    </source>
</evidence>
<feature type="signal peptide" evidence="9">
    <location>
        <begin position="1"/>
        <end position="22"/>
    </location>
</feature>
<evidence type="ECO:0000256" key="5">
    <source>
        <dbReference type="ARBA" id="ARBA00022729"/>
    </source>
</evidence>
<dbReference type="STRING" id="947013.SAMN04488109_5767"/>
<evidence type="ECO:0000256" key="3">
    <source>
        <dbReference type="ARBA" id="ARBA00022452"/>
    </source>
</evidence>
<protein>
    <submittedName>
        <fullName evidence="11">Outer membrane receptor for ferrienterochelin and colicins</fullName>
    </submittedName>
</protein>
<gene>
    <name evidence="11" type="ORF">SAMN04488109_5767</name>
</gene>
<evidence type="ECO:0000256" key="8">
    <source>
        <dbReference type="PROSITE-ProRule" id="PRU01360"/>
    </source>
</evidence>
<keyword evidence="7 8" id="KW-0998">Cell outer membrane</keyword>
<evidence type="ECO:0000256" key="2">
    <source>
        <dbReference type="ARBA" id="ARBA00022448"/>
    </source>
</evidence>
<keyword evidence="2 8" id="KW-0813">Transport</keyword>
<dbReference type="GO" id="GO:0044718">
    <property type="term" value="P:siderophore transmembrane transport"/>
    <property type="evidence" value="ECO:0007669"/>
    <property type="project" value="TreeGrafter"/>
</dbReference>